<evidence type="ECO:0000256" key="1">
    <source>
        <dbReference type="ARBA" id="ARBA00022676"/>
    </source>
</evidence>
<keyword evidence="1" id="KW-0808">Transferase</keyword>
<protein>
    <recommendedName>
        <fullName evidence="2">Glycosyl transferase family 1 domain-containing protein</fullName>
    </recommendedName>
</protein>
<dbReference type="AlphaFoldDB" id="A0A813SWG2"/>
<feature type="domain" description="Glycosyl transferase family 1" evidence="2">
    <location>
        <begin position="345"/>
        <end position="460"/>
    </location>
</feature>
<evidence type="ECO:0000313" key="3">
    <source>
        <dbReference type="EMBL" id="CAF0802514.1"/>
    </source>
</evidence>
<sequence length="553" mass="63941">MSYGLPIISTPNIFSNEILNDDKDLIVSFDDDKIITESIITFLTNKTRMKTFSKNGRESVKNWTWNNIAKQYTLLFNNSLKHTLIDDPYKTEMYWNNTSKMSFDGQNVFLSLAKSKAEPVNKFTNAFGLISSTIEENNSTSKWFIPGFDIFSHSCEGQRLSISGMEHNAFILPENILQCSEEKSGKIQLIMDGRFFDRSSFASVNRKMFLSLNTYKDLLVTMRPIDRTVHPNETALETLLVYSFFLRKSILFSKNKTIIFRNNWLPNLEGVSKNEILVHQQPWEFYAIPVHWLQYFQNKIDELWVPSEYGKSSYIANGIDNNKIHVFPHAVFVEKFNLTLSPFPLKTKKTFKFLSIGTILPRKGFDVLLQAYNARFSSKDDVTLIIHSTIKDLMKKIKKTRLSPEIITLGYPINDIDMIRLFKSVDVYVAPYRSEGFGLSTLEAMAAGLPPIVTKYGPSLDFCPEECAYYIDAKVTECFTDPCGKMKVFGFKTKIQAMWAEPNIQSLSQNMYRAYTNRIELRNKSQICRKHAEYYTWDKIADKMVKRLSQIIH</sequence>
<dbReference type="EMBL" id="CAJNOE010000044">
    <property type="protein sequence ID" value="CAF0802514.1"/>
    <property type="molecule type" value="Genomic_DNA"/>
</dbReference>
<dbReference type="Pfam" id="PF00534">
    <property type="entry name" value="Glycos_transf_1"/>
    <property type="match status" value="1"/>
</dbReference>
<dbReference type="SUPFAM" id="SSF53756">
    <property type="entry name" value="UDP-Glycosyltransferase/glycogen phosphorylase"/>
    <property type="match status" value="2"/>
</dbReference>
<reference evidence="3" key="1">
    <citation type="submission" date="2021-02" db="EMBL/GenBank/DDBJ databases">
        <authorList>
            <person name="Nowell W R."/>
        </authorList>
    </citation>
    <scope>NUCLEOTIDE SEQUENCE</scope>
</reference>
<organism evidence="3 4">
    <name type="scientific">Adineta steineri</name>
    <dbReference type="NCBI Taxonomy" id="433720"/>
    <lineage>
        <taxon>Eukaryota</taxon>
        <taxon>Metazoa</taxon>
        <taxon>Spiralia</taxon>
        <taxon>Gnathifera</taxon>
        <taxon>Rotifera</taxon>
        <taxon>Eurotatoria</taxon>
        <taxon>Bdelloidea</taxon>
        <taxon>Adinetida</taxon>
        <taxon>Adinetidae</taxon>
        <taxon>Adineta</taxon>
    </lineage>
</organism>
<dbReference type="InterPro" id="IPR001296">
    <property type="entry name" value="Glyco_trans_1"/>
</dbReference>
<keyword evidence="1" id="KW-0328">Glycosyltransferase</keyword>
<evidence type="ECO:0000259" key="2">
    <source>
        <dbReference type="Pfam" id="PF00534"/>
    </source>
</evidence>
<comment type="caution">
    <text evidence="3">The sequence shown here is derived from an EMBL/GenBank/DDBJ whole genome shotgun (WGS) entry which is preliminary data.</text>
</comment>
<dbReference type="Proteomes" id="UP000663860">
    <property type="component" value="Unassembled WGS sequence"/>
</dbReference>
<dbReference type="GO" id="GO:0016757">
    <property type="term" value="F:glycosyltransferase activity"/>
    <property type="evidence" value="ECO:0007669"/>
    <property type="project" value="UniProtKB-KW"/>
</dbReference>
<dbReference type="PANTHER" id="PTHR46656:SF3">
    <property type="entry name" value="PUTATIVE-RELATED"/>
    <property type="match status" value="1"/>
</dbReference>
<gene>
    <name evidence="3" type="ORF">IZO911_LOCUS7011</name>
</gene>
<accession>A0A813SWG2</accession>
<proteinExistence type="predicted"/>
<dbReference type="Gene3D" id="3.40.50.2000">
    <property type="entry name" value="Glycogen Phosphorylase B"/>
    <property type="match status" value="3"/>
</dbReference>
<dbReference type="PANTHER" id="PTHR46656">
    <property type="entry name" value="PUTATIVE-RELATED"/>
    <property type="match status" value="1"/>
</dbReference>
<dbReference type="CDD" id="cd03801">
    <property type="entry name" value="GT4_PimA-like"/>
    <property type="match status" value="1"/>
</dbReference>
<name>A0A813SWG2_9BILA</name>
<evidence type="ECO:0000313" key="4">
    <source>
        <dbReference type="Proteomes" id="UP000663860"/>
    </source>
</evidence>